<feature type="compositionally biased region" description="Polar residues" evidence="1">
    <location>
        <begin position="26"/>
        <end position="41"/>
    </location>
</feature>
<feature type="region of interest" description="Disordered" evidence="1">
    <location>
        <begin position="1"/>
        <end position="45"/>
    </location>
</feature>
<dbReference type="AlphaFoldDB" id="A0A7E4ZS75"/>
<sequence>MKPKSNSRTTKTTSDKPVSPSLPVDKTQTATERSPTTQATPSFGHDTVANELAKNSAFQTIEYLPANEAPIPGKSTPRRQPRIVDEVVEYKRKTEAYIIHAQREKLLKGHNHMRLTDRIKFKVQHCPSDAERRKRLQLMPRG</sequence>
<proteinExistence type="predicted"/>
<evidence type="ECO:0000313" key="3">
    <source>
        <dbReference type="WBParaSite" id="Pan_g14392.t1"/>
    </source>
</evidence>
<dbReference type="Proteomes" id="UP000492821">
    <property type="component" value="Unassembled WGS sequence"/>
</dbReference>
<reference evidence="3" key="2">
    <citation type="submission" date="2020-10" db="UniProtKB">
        <authorList>
            <consortium name="WormBaseParasite"/>
        </authorList>
    </citation>
    <scope>IDENTIFICATION</scope>
</reference>
<name>A0A7E4ZS75_PANRE</name>
<protein>
    <submittedName>
        <fullName evidence="3">Uncharacterized protein</fullName>
    </submittedName>
</protein>
<feature type="compositionally biased region" description="Polar residues" evidence="1">
    <location>
        <begin position="1"/>
        <end position="16"/>
    </location>
</feature>
<keyword evidence="2" id="KW-1185">Reference proteome</keyword>
<organism evidence="2 3">
    <name type="scientific">Panagrellus redivivus</name>
    <name type="common">Microworm</name>
    <dbReference type="NCBI Taxonomy" id="6233"/>
    <lineage>
        <taxon>Eukaryota</taxon>
        <taxon>Metazoa</taxon>
        <taxon>Ecdysozoa</taxon>
        <taxon>Nematoda</taxon>
        <taxon>Chromadorea</taxon>
        <taxon>Rhabditida</taxon>
        <taxon>Tylenchina</taxon>
        <taxon>Panagrolaimomorpha</taxon>
        <taxon>Panagrolaimoidea</taxon>
        <taxon>Panagrolaimidae</taxon>
        <taxon>Panagrellus</taxon>
    </lineage>
</organism>
<accession>A0A7E4ZS75</accession>
<dbReference type="WBParaSite" id="Pan_g14392.t1">
    <property type="protein sequence ID" value="Pan_g14392.t1"/>
    <property type="gene ID" value="Pan_g14392"/>
</dbReference>
<evidence type="ECO:0000256" key="1">
    <source>
        <dbReference type="SAM" id="MobiDB-lite"/>
    </source>
</evidence>
<evidence type="ECO:0000313" key="2">
    <source>
        <dbReference type="Proteomes" id="UP000492821"/>
    </source>
</evidence>
<reference evidence="2" key="1">
    <citation type="journal article" date="2013" name="Genetics">
        <title>The draft genome and transcriptome of Panagrellus redivivus are shaped by the harsh demands of a free-living lifestyle.</title>
        <authorList>
            <person name="Srinivasan J."/>
            <person name="Dillman A.R."/>
            <person name="Macchietto M.G."/>
            <person name="Heikkinen L."/>
            <person name="Lakso M."/>
            <person name="Fracchia K.M."/>
            <person name="Antoshechkin I."/>
            <person name="Mortazavi A."/>
            <person name="Wong G."/>
            <person name="Sternberg P.W."/>
        </authorList>
    </citation>
    <scope>NUCLEOTIDE SEQUENCE [LARGE SCALE GENOMIC DNA]</scope>
    <source>
        <strain evidence="2">MT8872</strain>
    </source>
</reference>